<dbReference type="KEGG" id="cgy:CGLY_05825"/>
<dbReference type="AlphaFoldDB" id="X5DKH5"/>
<keyword evidence="3" id="KW-1185">Reference proteome</keyword>
<evidence type="ECO:0000256" key="1">
    <source>
        <dbReference type="SAM" id="Phobius"/>
    </source>
</evidence>
<dbReference type="RefSeq" id="WP_038547287.1">
    <property type="nucleotide sequence ID" value="NZ_CP006842.1"/>
</dbReference>
<keyword evidence="1" id="KW-0812">Transmembrane</keyword>
<accession>X5DKH5</accession>
<organism evidence="2 3">
    <name type="scientific">Corynebacterium glyciniphilum AJ 3170</name>
    <dbReference type="NCBI Taxonomy" id="1404245"/>
    <lineage>
        <taxon>Bacteria</taxon>
        <taxon>Bacillati</taxon>
        <taxon>Actinomycetota</taxon>
        <taxon>Actinomycetes</taxon>
        <taxon>Mycobacteriales</taxon>
        <taxon>Corynebacteriaceae</taxon>
        <taxon>Corynebacterium</taxon>
    </lineage>
</organism>
<dbReference type="Proteomes" id="UP000023703">
    <property type="component" value="Chromosome"/>
</dbReference>
<evidence type="ECO:0000313" key="3">
    <source>
        <dbReference type="Proteomes" id="UP000023703"/>
    </source>
</evidence>
<proteinExistence type="predicted"/>
<dbReference type="eggNOG" id="ENOG50336Z8">
    <property type="taxonomic scope" value="Bacteria"/>
</dbReference>
<sequence>MPNTDRRPGDHDDYIEVWNDLVSTRDLTWSLLICGVTTALALLIATALSSSEFFWGLGGAVVGFVVCVVVFTPKRVVRIIDGSTDSTTDETAGAV</sequence>
<dbReference type="EMBL" id="CP006842">
    <property type="protein sequence ID" value="AHW63613.1"/>
    <property type="molecule type" value="Genomic_DNA"/>
</dbReference>
<name>X5DKH5_9CORY</name>
<gene>
    <name evidence="2" type="ORF">CGLY_05825</name>
</gene>
<dbReference type="OrthoDB" id="4415790at2"/>
<dbReference type="HOGENOM" id="CLU_183506_0_0_11"/>
<reference evidence="2 3" key="1">
    <citation type="journal article" date="2015" name="Int. J. Syst. Evol. Microbiol.">
        <title>Revisiting Corynebacterium glyciniphilum (ex Kubota et al., 1972) sp. nov., nom. rev., isolated from putrefied banana.</title>
        <authorList>
            <person name="Al-Dilaimi A."/>
            <person name="Bednarz H."/>
            <person name="Lomker A."/>
            <person name="Niehaus K."/>
            <person name="Kalinowski J."/>
            <person name="Ruckert C."/>
        </authorList>
    </citation>
    <scope>NUCLEOTIDE SEQUENCE [LARGE SCALE GENOMIC DNA]</scope>
    <source>
        <strain evidence="2">AJ 3170</strain>
    </source>
</reference>
<keyword evidence="1" id="KW-1133">Transmembrane helix</keyword>
<feature type="transmembrane region" description="Helical" evidence="1">
    <location>
        <begin position="27"/>
        <end position="47"/>
    </location>
</feature>
<feature type="transmembrane region" description="Helical" evidence="1">
    <location>
        <begin position="53"/>
        <end position="71"/>
    </location>
</feature>
<evidence type="ECO:0000313" key="2">
    <source>
        <dbReference type="EMBL" id="AHW63613.1"/>
    </source>
</evidence>
<dbReference type="STRING" id="1404245.CGLY_05825"/>
<protein>
    <submittedName>
        <fullName evidence="2">Putative membrane protein</fullName>
    </submittedName>
</protein>
<keyword evidence="1" id="KW-0472">Membrane</keyword>